<keyword evidence="4 7" id="KW-0560">Oxidoreductase</keyword>
<dbReference type="PANTHER" id="PTHR16557:SF2">
    <property type="entry name" value="NUCLEIC ACID DIOXYGENASE ALKBH1"/>
    <property type="match status" value="1"/>
</dbReference>
<keyword evidence="2" id="KW-0479">Metal-binding</keyword>
<dbReference type="PANTHER" id="PTHR16557">
    <property type="entry name" value="ALKYLATED DNA REPAIR PROTEIN ALKB-RELATED"/>
    <property type="match status" value="1"/>
</dbReference>
<dbReference type="Proteomes" id="UP000672657">
    <property type="component" value="Unassembled WGS sequence"/>
</dbReference>
<dbReference type="PROSITE" id="PS51471">
    <property type="entry name" value="FE2OG_OXY"/>
    <property type="match status" value="1"/>
</dbReference>
<evidence type="ECO:0000259" key="6">
    <source>
        <dbReference type="PROSITE" id="PS51471"/>
    </source>
</evidence>
<dbReference type="InterPro" id="IPR004574">
    <property type="entry name" value="Alkb"/>
</dbReference>
<accession>A0ABM8TCQ3</accession>
<evidence type="ECO:0000256" key="4">
    <source>
        <dbReference type="ARBA" id="ARBA00023002"/>
    </source>
</evidence>
<keyword evidence="5" id="KW-0408">Iron</keyword>
<evidence type="ECO:0000256" key="3">
    <source>
        <dbReference type="ARBA" id="ARBA00022964"/>
    </source>
</evidence>
<dbReference type="EMBL" id="CAJPVI010000004">
    <property type="protein sequence ID" value="CAG2135128.1"/>
    <property type="molecule type" value="Genomic_DNA"/>
</dbReference>
<dbReference type="GO" id="GO:0035516">
    <property type="term" value="F:broad specificity oxidative DNA demethylase activity"/>
    <property type="evidence" value="ECO:0007669"/>
    <property type="project" value="UniProtKB-EC"/>
</dbReference>
<evidence type="ECO:0000256" key="5">
    <source>
        <dbReference type="ARBA" id="ARBA00023004"/>
    </source>
</evidence>
<evidence type="ECO:0000313" key="7">
    <source>
        <dbReference type="EMBL" id="CAG2135128.1"/>
    </source>
</evidence>
<dbReference type="NCBIfam" id="NF011930">
    <property type="entry name" value="PRK15401.1"/>
    <property type="match status" value="1"/>
</dbReference>
<name>A0ABM8TCQ3_9BURK</name>
<dbReference type="InterPro" id="IPR037151">
    <property type="entry name" value="AlkB-like_sf"/>
</dbReference>
<keyword evidence="3 7" id="KW-0223">Dioxygenase</keyword>
<dbReference type="SUPFAM" id="SSF51197">
    <property type="entry name" value="Clavaminate synthase-like"/>
    <property type="match status" value="1"/>
</dbReference>
<dbReference type="Gene3D" id="2.60.120.590">
    <property type="entry name" value="Alpha-ketoglutarate-dependent dioxygenase AlkB-like"/>
    <property type="match status" value="1"/>
</dbReference>
<keyword evidence="8" id="KW-1185">Reference proteome</keyword>
<organism evidence="7 8">
    <name type="scientific">Cupriavidus numazuensis</name>
    <dbReference type="NCBI Taxonomy" id="221992"/>
    <lineage>
        <taxon>Bacteria</taxon>
        <taxon>Pseudomonadati</taxon>
        <taxon>Pseudomonadota</taxon>
        <taxon>Betaproteobacteria</taxon>
        <taxon>Burkholderiales</taxon>
        <taxon>Burkholderiaceae</taxon>
        <taxon>Cupriavidus</taxon>
    </lineage>
</organism>
<evidence type="ECO:0000313" key="8">
    <source>
        <dbReference type="Proteomes" id="UP000672657"/>
    </source>
</evidence>
<dbReference type="RefSeq" id="WP_211952268.1">
    <property type="nucleotide sequence ID" value="NZ_CAJPVI010000004.1"/>
</dbReference>
<evidence type="ECO:0000256" key="1">
    <source>
        <dbReference type="ARBA" id="ARBA00001954"/>
    </source>
</evidence>
<comment type="caution">
    <text evidence="7">The sequence shown here is derived from an EMBL/GenBank/DDBJ whole genome shotgun (WGS) entry which is preliminary data.</text>
</comment>
<proteinExistence type="predicted"/>
<reference evidence="7 8" key="1">
    <citation type="submission" date="2021-03" db="EMBL/GenBank/DDBJ databases">
        <authorList>
            <person name="Peeters C."/>
        </authorList>
    </citation>
    <scope>NUCLEOTIDE SEQUENCE [LARGE SCALE GENOMIC DNA]</scope>
    <source>
        <strain evidence="7 8">LMG 26411</strain>
    </source>
</reference>
<dbReference type="Pfam" id="PF13532">
    <property type="entry name" value="2OG-FeII_Oxy_2"/>
    <property type="match status" value="1"/>
</dbReference>
<dbReference type="EC" id="1.14.11.33" evidence="7"/>
<gene>
    <name evidence="7" type="primary">alkB</name>
    <name evidence="7" type="ORF">LMG26411_01078</name>
</gene>
<dbReference type="InterPro" id="IPR027450">
    <property type="entry name" value="AlkB-like"/>
</dbReference>
<comment type="cofactor">
    <cofactor evidence="1">
        <name>Fe(2+)</name>
        <dbReference type="ChEBI" id="CHEBI:29033"/>
    </cofactor>
</comment>
<protein>
    <submittedName>
        <fullName evidence="7">Alpha-ketoglutarate-dependent dioxygenase AlkB</fullName>
        <ecNumber evidence="7">1.14.11.33</ecNumber>
    </submittedName>
</protein>
<sequence>MTFDLFDNLDTQDDGYAAGSAPEPLADGAVVLRGFARTQASLLLDEIEGIAAHAPWRHMITPGGLRMSVAMTNCGQAGWVSDRTGYRYDPCDPLDGEPWPAMPAAFLDLATRAADEAGFAGFAPDACLINRYEPGTRLSLHQDRDERDLRAPIVSVSLGLPAVFLFGGLRRADRPARIRLAHGDVVVWGGPSRLAFHGVAPLADGDHPLLGQKRINLTFRRAR</sequence>
<dbReference type="InterPro" id="IPR005123">
    <property type="entry name" value="Oxoglu/Fe-dep_dioxygenase_dom"/>
</dbReference>
<feature type="domain" description="Fe2OG dioxygenase" evidence="6">
    <location>
        <begin position="123"/>
        <end position="223"/>
    </location>
</feature>
<evidence type="ECO:0000256" key="2">
    <source>
        <dbReference type="ARBA" id="ARBA00022723"/>
    </source>
</evidence>